<accession>A0ABX0FQG3</accession>
<dbReference type="EMBL" id="JAADJT010000010">
    <property type="protein sequence ID" value="NGZ86731.1"/>
    <property type="molecule type" value="Genomic_DNA"/>
</dbReference>
<dbReference type="Proteomes" id="UP000666369">
    <property type="component" value="Unassembled WGS sequence"/>
</dbReference>
<dbReference type="RefSeq" id="WP_166106577.1">
    <property type="nucleotide sequence ID" value="NZ_JAADJT010000010.1"/>
</dbReference>
<evidence type="ECO:0008006" key="4">
    <source>
        <dbReference type="Google" id="ProtNLM"/>
    </source>
</evidence>
<keyword evidence="3" id="KW-1185">Reference proteome</keyword>
<proteinExistence type="predicted"/>
<name>A0ABX0FQG3_9BURK</name>
<sequence length="125" mass="14206">MKSLSFVLILSLMAAPLLAAESPPYLKPNLRFTKARMLLLKDGWKPIPMHINDHYKYDGVEKELVLRKFMEVDSCSNDSARCVLYYRKKEICLRVDTIGEHVRGMKVVRWTAECPAPADAHDAAG</sequence>
<comment type="caution">
    <text evidence="2">The sequence shown here is derived from an EMBL/GenBank/DDBJ whole genome shotgun (WGS) entry which is preliminary data.</text>
</comment>
<evidence type="ECO:0000313" key="2">
    <source>
        <dbReference type="EMBL" id="NGZ86731.1"/>
    </source>
</evidence>
<feature type="chain" id="PRO_5045656991" description="Secreted protein" evidence="1">
    <location>
        <begin position="20"/>
        <end position="125"/>
    </location>
</feature>
<feature type="signal peptide" evidence="1">
    <location>
        <begin position="1"/>
        <end position="19"/>
    </location>
</feature>
<evidence type="ECO:0000256" key="1">
    <source>
        <dbReference type="SAM" id="SignalP"/>
    </source>
</evidence>
<protein>
    <recommendedName>
        <fullName evidence="4">Secreted protein</fullName>
    </recommendedName>
</protein>
<gene>
    <name evidence="2" type="ORF">GW587_21020</name>
</gene>
<keyword evidence="1" id="KW-0732">Signal</keyword>
<evidence type="ECO:0000313" key="3">
    <source>
        <dbReference type="Proteomes" id="UP000666369"/>
    </source>
</evidence>
<reference evidence="3" key="1">
    <citation type="submission" date="2023-07" db="EMBL/GenBank/DDBJ databases">
        <title>Duganella aceri sp. nov., isolated from tree sap.</title>
        <authorList>
            <person name="Kim I.S."/>
        </authorList>
    </citation>
    <scope>NUCLEOTIDE SEQUENCE [LARGE SCALE GENOMIC DNA]</scope>
    <source>
        <strain evidence="3">SAP-35</strain>
    </source>
</reference>
<organism evidence="2 3">
    <name type="scientific">Duganella aceris</name>
    <dbReference type="NCBI Taxonomy" id="2703883"/>
    <lineage>
        <taxon>Bacteria</taxon>
        <taxon>Pseudomonadati</taxon>
        <taxon>Pseudomonadota</taxon>
        <taxon>Betaproteobacteria</taxon>
        <taxon>Burkholderiales</taxon>
        <taxon>Oxalobacteraceae</taxon>
        <taxon>Telluria group</taxon>
        <taxon>Duganella</taxon>
    </lineage>
</organism>